<keyword evidence="2" id="KW-1185">Reference proteome</keyword>
<gene>
    <name evidence="1" type="ORF">L1987_63361</name>
</gene>
<proteinExistence type="predicted"/>
<organism evidence="1 2">
    <name type="scientific">Smallanthus sonchifolius</name>
    <dbReference type="NCBI Taxonomy" id="185202"/>
    <lineage>
        <taxon>Eukaryota</taxon>
        <taxon>Viridiplantae</taxon>
        <taxon>Streptophyta</taxon>
        <taxon>Embryophyta</taxon>
        <taxon>Tracheophyta</taxon>
        <taxon>Spermatophyta</taxon>
        <taxon>Magnoliopsida</taxon>
        <taxon>eudicotyledons</taxon>
        <taxon>Gunneridae</taxon>
        <taxon>Pentapetalae</taxon>
        <taxon>asterids</taxon>
        <taxon>campanulids</taxon>
        <taxon>Asterales</taxon>
        <taxon>Asteraceae</taxon>
        <taxon>Asteroideae</taxon>
        <taxon>Heliantheae alliance</taxon>
        <taxon>Millerieae</taxon>
        <taxon>Smallanthus</taxon>
    </lineage>
</organism>
<dbReference type="EMBL" id="CM042038">
    <property type="protein sequence ID" value="KAI3732162.1"/>
    <property type="molecule type" value="Genomic_DNA"/>
</dbReference>
<name>A0ACB9CDD7_9ASTR</name>
<dbReference type="Proteomes" id="UP001056120">
    <property type="component" value="Linkage Group LG21"/>
</dbReference>
<comment type="caution">
    <text evidence="1">The sequence shown here is derived from an EMBL/GenBank/DDBJ whole genome shotgun (WGS) entry which is preliminary data.</text>
</comment>
<reference evidence="2" key="1">
    <citation type="journal article" date="2022" name="Mol. Ecol. Resour.">
        <title>The genomes of chicory, endive, great burdock and yacon provide insights into Asteraceae palaeo-polyploidization history and plant inulin production.</title>
        <authorList>
            <person name="Fan W."/>
            <person name="Wang S."/>
            <person name="Wang H."/>
            <person name="Wang A."/>
            <person name="Jiang F."/>
            <person name="Liu H."/>
            <person name="Zhao H."/>
            <person name="Xu D."/>
            <person name="Zhang Y."/>
        </authorList>
    </citation>
    <scope>NUCLEOTIDE SEQUENCE [LARGE SCALE GENOMIC DNA]</scope>
    <source>
        <strain evidence="2">cv. Yunnan</strain>
    </source>
</reference>
<sequence length="121" mass="13260">MTTRNADQKTAGEVFSETNDKLRMEAKEWMCENAKNCSVVAVLIAIVAFTSAYTIPGGPDKSGHPVLHHEPMFLLFTLADAISLSASLTAVIIFLNIVTSPFRFKDFASSLLKNNLQHLSC</sequence>
<reference evidence="1 2" key="2">
    <citation type="journal article" date="2022" name="Mol. Ecol. Resour.">
        <title>The genomes of chicory, endive, great burdock and yacon provide insights into Asteraceae paleo-polyploidization history and plant inulin production.</title>
        <authorList>
            <person name="Fan W."/>
            <person name="Wang S."/>
            <person name="Wang H."/>
            <person name="Wang A."/>
            <person name="Jiang F."/>
            <person name="Liu H."/>
            <person name="Zhao H."/>
            <person name="Xu D."/>
            <person name="Zhang Y."/>
        </authorList>
    </citation>
    <scope>NUCLEOTIDE SEQUENCE [LARGE SCALE GENOMIC DNA]</scope>
    <source>
        <strain evidence="2">cv. Yunnan</strain>
        <tissue evidence="1">Leaves</tissue>
    </source>
</reference>
<evidence type="ECO:0000313" key="1">
    <source>
        <dbReference type="EMBL" id="KAI3732162.1"/>
    </source>
</evidence>
<protein>
    <submittedName>
        <fullName evidence="1">Uncharacterized protein</fullName>
    </submittedName>
</protein>
<accession>A0ACB9CDD7</accession>
<evidence type="ECO:0000313" key="2">
    <source>
        <dbReference type="Proteomes" id="UP001056120"/>
    </source>
</evidence>